<accession>A0A2G6K8A2</accession>
<dbReference type="SMART" id="SM00345">
    <property type="entry name" value="HTH_GNTR"/>
    <property type="match status" value="1"/>
</dbReference>
<dbReference type="SMART" id="SM00895">
    <property type="entry name" value="FCD"/>
    <property type="match status" value="1"/>
</dbReference>
<keyword evidence="3" id="KW-0804">Transcription</keyword>
<dbReference type="CDD" id="cd07377">
    <property type="entry name" value="WHTH_GntR"/>
    <property type="match status" value="1"/>
</dbReference>
<dbReference type="InterPro" id="IPR036390">
    <property type="entry name" value="WH_DNA-bd_sf"/>
</dbReference>
<dbReference type="InterPro" id="IPR008920">
    <property type="entry name" value="TF_FadR/GntR_C"/>
</dbReference>
<dbReference type="Gene3D" id="1.10.10.10">
    <property type="entry name" value="Winged helix-like DNA-binding domain superfamily/Winged helix DNA-binding domain"/>
    <property type="match status" value="1"/>
</dbReference>
<evidence type="ECO:0000313" key="6">
    <source>
        <dbReference type="Proteomes" id="UP000230821"/>
    </source>
</evidence>
<evidence type="ECO:0000313" key="5">
    <source>
        <dbReference type="EMBL" id="PIE31893.1"/>
    </source>
</evidence>
<keyword evidence="2" id="KW-0238">DNA-binding</keyword>
<dbReference type="Pfam" id="PF07729">
    <property type="entry name" value="FCD"/>
    <property type="match status" value="1"/>
</dbReference>
<dbReference type="PROSITE" id="PS50949">
    <property type="entry name" value="HTH_GNTR"/>
    <property type="match status" value="1"/>
</dbReference>
<dbReference type="SUPFAM" id="SSF46785">
    <property type="entry name" value="Winged helix' DNA-binding domain"/>
    <property type="match status" value="1"/>
</dbReference>
<gene>
    <name evidence="5" type="ORF">CSA56_17065</name>
</gene>
<dbReference type="InterPro" id="IPR036388">
    <property type="entry name" value="WH-like_DNA-bd_sf"/>
</dbReference>
<evidence type="ECO:0000259" key="4">
    <source>
        <dbReference type="PROSITE" id="PS50949"/>
    </source>
</evidence>
<evidence type="ECO:0000256" key="3">
    <source>
        <dbReference type="ARBA" id="ARBA00023163"/>
    </source>
</evidence>
<dbReference type="PRINTS" id="PR00035">
    <property type="entry name" value="HTHGNTR"/>
</dbReference>
<evidence type="ECO:0000256" key="1">
    <source>
        <dbReference type="ARBA" id="ARBA00023015"/>
    </source>
</evidence>
<dbReference type="PANTHER" id="PTHR43537">
    <property type="entry name" value="TRANSCRIPTIONAL REGULATOR, GNTR FAMILY"/>
    <property type="match status" value="1"/>
</dbReference>
<evidence type="ECO:0000256" key="2">
    <source>
        <dbReference type="ARBA" id="ARBA00023125"/>
    </source>
</evidence>
<proteinExistence type="predicted"/>
<dbReference type="SUPFAM" id="SSF48008">
    <property type="entry name" value="GntR ligand-binding domain-like"/>
    <property type="match status" value="1"/>
</dbReference>
<dbReference type="GO" id="GO:0003700">
    <property type="term" value="F:DNA-binding transcription factor activity"/>
    <property type="evidence" value="ECO:0007669"/>
    <property type="project" value="InterPro"/>
</dbReference>
<dbReference type="AlphaFoldDB" id="A0A2G6K8A2"/>
<dbReference type="InterPro" id="IPR011711">
    <property type="entry name" value="GntR_C"/>
</dbReference>
<name>A0A2G6K8A2_9BACT</name>
<organism evidence="5 6">
    <name type="scientific">candidate division KSB3 bacterium</name>
    <dbReference type="NCBI Taxonomy" id="2044937"/>
    <lineage>
        <taxon>Bacteria</taxon>
        <taxon>candidate division KSB3</taxon>
    </lineage>
</organism>
<protein>
    <submittedName>
        <fullName evidence="5">GntR family transcriptional regulator</fullName>
    </submittedName>
</protein>
<dbReference type="PANTHER" id="PTHR43537:SF5">
    <property type="entry name" value="UXU OPERON TRANSCRIPTIONAL REGULATOR"/>
    <property type="match status" value="1"/>
</dbReference>
<dbReference type="Pfam" id="PF00392">
    <property type="entry name" value="GntR"/>
    <property type="match status" value="1"/>
</dbReference>
<reference evidence="5 6" key="1">
    <citation type="submission" date="2017-10" db="EMBL/GenBank/DDBJ databases">
        <title>Novel microbial diversity and functional potential in the marine mammal oral microbiome.</title>
        <authorList>
            <person name="Dudek N.K."/>
            <person name="Sun C.L."/>
            <person name="Burstein D."/>
            <person name="Kantor R.S."/>
            <person name="Aliaga Goltsman D.S."/>
            <person name="Bik E.M."/>
            <person name="Thomas B.C."/>
            <person name="Banfield J.F."/>
            <person name="Relman D.A."/>
        </authorList>
    </citation>
    <scope>NUCLEOTIDE SEQUENCE [LARGE SCALE GENOMIC DNA]</scope>
    <source>
        <strain evidence="5">DOLJORAL78_47_16</strain>
    </source>
</reference>
<dbReference type="Proteomes" id="UP000230821">
    <property type="component" value="Unassembled WGS sequence"/>
</dbReference>
<sequence length="246" mass="28022">MSDPLKYFERIELQDPADVVIQQIKELISSGKLKPGDRLPSEQKLEERFGISRAIIRRALKRLDAYGIVKTVPQSGTYVAGLGVDALAGMLANILELEEKDYDSLVETRYALEIYAVELTAANISDKCLLELETVHRDFSQQVKRGIANLGEDLVFHIKIAEYSKNAILKVLITLLASDLIKINREVEEHLGKKNFLKRREMAVQEHENILNAIKARDPEKAVLAMKFHYNQSQEFITNVRKMMQV</sequence>
<dbReference type="InterPro" id="IPR000524">
    <property type="entry name" value="Tscrpt_reg_HTH_GntR"/>
</dbReference>
<dbReference type="EMBL" id="PDSK01000125">
    <property type="protein sequence ID" value="PIE31893.1"/>
    <property type="molecule type" value="Genomic_DNA"/>
</dbReference>
<feature type="domain" description="HTH gntR-type" evidence="4">
    <location>
        <begin position="14"/>
        <end position="82"/>
    </location>
</feature>
<dbReference type="Gene3D" id="1.20.120.530">
    <property type="entry name" value="GntR ligand-binding domain-like"/>
    <property type="match status" value="1"/>
</dbReference>
<comment type="caution">
    <text evidence="5">The sequence shown here is derived from an EMBL/GenBank/DDBJ whole genome shotgun (WGS) entry which is preliminary data.</text>
</comment>
<keyword evidence="1" id="KW-0805">Transcription regulation</keyword>
<dbReference type="GO" id="GO:0003677">
    <property type="term" value="F:DNA binding"/>
    <property type="evidence" value="ECO:0007669"/>
    <property type="project" value="UniProtKB-KW"/>
</dbReference>